<sequence>MDMRQLVRSCRQFLTRTTTTTTTTTLASTAAPRSSSSLLPLAFSRGHKTVSRTKRALKIAPHDSFLPTRLPVPFPPNGGGGGDSIIYNPPASEASPLHTPLLFLPRKDPRRRRLGGALGPDALSDAALPPQMKYKHRTARYHLKEEDMEEMRRLRAEDPAEWTVNRLARKFECSEVFVKMVAPAPAGHKAWLQETLDRKKARWGPSKTRARDDRRRRAEMVYRGEL</sequence>
<dbReference type="GO" id="GO:0003735">
    <property type="term" value="F:structural constituent of ribosome"/>
    <property type="evidence" value="ECO:0007669"/>
    <property type="project" value="TreeGrafter"/>
</dbReference>
<accession>A0A166RQA5</accession>
<reference evidence="1 2" key="1">
    <citation type="journal article" date="2016" name="Genome Biol. Evol.">
        <title>Divergent and convergent evolution of fungal pathogenicity.</title>
        <authorList>
            <person name="Shang Y."/>
            <person name="Xiao G."/>
            <person name="Zheng P."/>
            <person name="Cen K."/>
            <person name="Zhan S."/>
            <person name="Wang C."/>
        </authorList>
    </citation>
    <scope>NUCLEOTIDE SEQUENCE [LARGE SCALE GENOMIC DNA]</scope>
    <source>
        <strain evidence="1 2">RCEF 2490</strain>
    </source>
</reference>
<name>A0A166RQA5_9HYPO</name>
<comment type="caution">
    <text evidence="1">The sequence shown here is derived from an EMBL/GenBank/DDBJ whole genome shotgun (WGS) entry which is preliminary data.</text>
</comment>
<dbReference type="Proteomes" id="UP000078544">
    <property type="component" value="Unassembled WGS sequence"/>
</dbReference>
<dbReference type="STRING" id="1081109.A0A166RQA5"/>
<dbReference type="PANTHER" id="PTHR28266">
    <property type="entry name" value="54S RIBOSOMAL PROTEIN L20, MITOCHONDRIAL"/>
    <property type="match status" value="1"/>
</dbReference>
<proteinExistence type="predicted"/>
<gene>
    <name evidence="1" type="ORF">AAL_00730</name>
</gene>
<dbReference type="AlphaFoldDB" id="A0A166RQA5"/>
<protein>
    <recommendedName>
        <fullName evidence="3">60S ribosomal protein L20</fullName>
    </recommendedName>
</protein>
<organism evidence="1 2">
    <name type="scientific">Moelleriella libera RCEF 2490</name>
    <dbReference type="NCBI Taxonomy" id="1081109"/>
    <lineage>
        <taxon>Eukaryota</taxon>
        <taxon>Fungi</taxon>
        <taxon>Dikarya</taxon>
        <taxon>Ascomycota</taxon>
        <taxon>Pezizomycotina</taxon>
        <taxon>Sordariomycetes</taxon>
        <taxon>Hypocreomycetidae</taxon>
        <taxon>Hypocreales</taxon>
        <taxon>Clavicipitaceae</taxon>
        <taxon>Moelleriella</taxon>
    </lineage>
</organism>
<dbReference type="OrthoDB" id="6021263at2759"/>
<dbReference type="InterPro" id="IPR024388">
    <property type="entry name" value="Ribosomal_mL58"/>
</dbReference>
<evidence type="ECO:0000313" key="2">
    <source>
        <dbReference type="Proteomes" id="UP000078544"/>
    </source>
</evidence>
<dbReference type="PANTHER" id="PTHR28266:SF1">
    <property type="entry name" value="LARGE RIBOSOMAL SUBUNIT PROTEIN ML58"/>
    <property type="match status" value="1"/>
</dbReference>
<keyword evidence="2" id="KW-1185">Reference proteome</keyword>
<dbReference type="GO" id="GO:0005762">
    <property type="term" value="C:mitochondrial large ribosomal subunit"/>
    <property type="evidence" value="ECO:0007669"/>
    <property type="project" value="TreeGrafter"/>
</dbReference>
<evidence type="ECO:0000313" key="1">
    <source>
        <dbReference type="EMBL" id="OAA33265.1"/>
    </source>
</evidence>
<dbReference type="EMBL" id="AZGY01000001">
    <property type="protein sequence ID" value="OAA33265.1"/>
    <property type="molecule type" value="Genomic_DNA"/>
</dbReference>
<evidence type="ECO:0008006" key="3">
    <source>
        <dbReference type="Google" id="ProtNLM"/>
    </source>
</evidence>
<dbReference type="Pfam" id="PF12824">
    <property type="entry name" value="MRP-L20"/>
    <property type="match status" value="1"/>
</dbReference>